<dbReference type="SMART" id="SM00342">
    <property type="entry name" value="HTH_ARAC"/>
    <property type="match status" value="1"/>
</dbReference>
<name>A0AAU2AI78_9ACTN</name>
<dbReference type="Pfam" id="PF12833">
    <property type="entry name" value="HTH_18"/>
    <property type="match status" value="1"/>
</dbReference>
<dbReference type="PANTHER" id="PTHR46796">
    <property type="entry name" value="HTH-TYPE TRANSCRIPTIONAL ACTIVATOR RHAS-RELATED"/>
    <property type="match status" value="1"/>
</dbReference>
<dbReference type="GO" id="GO:0003700">
    <property type="term" value="F:DNA-binding transcription factor activity"/>
    <property type="evidence" value="ECO:0007669"/>
    <property type="project" value="InterPro"/>
</dbReference>
<accession>A0AAU2AI78</accession>
<protein>
    <submittedName>
        <fullName evidence="6">Helix-turn-helix domain-containing protein</fullName>
    </submittedName>
</protein>
<dbReference type="InterPro" id="IPR009057">
    <property type="entry name" value="Homeodomain-like_sf"/>
</dbReference>
<evidence type="ECO:0000313" key="6">
    <source>
        <dbReference type="EMBL" id="WTT23164.1"/>
    </source>
</evidence>
<keyword evidence="3" id="KW-0804">Transcription</keyword>
<dbReference type="PROSITE" id="PS01124">
    <property type="entry name" value="HTH_ARAC_FAMILY_2"/>
    <property type="match status" value="1"/>
</dbReference>
<dbReference type="AlphaFoldDB" id="A0AAU2AI78"/>
<gene>
    <name evidence="6" type="ORF">OHA22_50205</name>
</gene>
<dbReference type="SUPFAM" id="SSF46689">
    <property type="entry name" value="Homeodomain-like"/>
    <property type="match status" value="1"/>
</dbReference>
<dbReference type="InterPro" id="IPR050204">
    <property type="entry name" value="AraC_XylS_family_regulators"/>
</dbReference>
<evidence type="ECO:0000256" key="1">
    <source>
        <dbReference type="ARBA" id="ARBA00023015"/>
    </source>
</evidence>
<dbReference type="PANTHER" id="PTHR46796:SF6">
    <property type="entry name" value="ARAC SUBFAMILY"/>
    <property type="match status" value="1"/>
</dbReference>
<organism evidence="6">
    <name type="scientific">Streptomyces sp. NBC_00093</name>
    <dbReference type="NCBI Taxonomy" id="2975649"/>
    <lineage>
        <taxon>Bacteria</taxon>
        <taxon>Bacillati</taxon>
        <taxon>Actinomycetota</taxon>
        <taxon>Actinomycetes</taxon>
        <taxon>Kitasatosporales</taxon>
        <taxon>Streptomycetaceae</taxon>
        <taxon>Streptomyces</taxon>
    </lineage>
</organism>
<evidence type="ECO:0000256" key="3">
    <source>
        <dbReference type="ARBA" id="ARBA00023163"/>
    </source>
</evidence>
<evidence type="ECO:0000259" key="5">
    <source>
        <dbReference type="PROSITE" id="PS01124"/>
    </source>
</evidence>
<dbReference type="InterPro" id="IPR035418">
    <property type="entry name" value="AraC-bd_2"/>
</dbReference>
<reference evidence="6" key="1">
    <citation type="submission" date="2022-10" db="EMBL/GenBank/DDBJ databases">
        <title>The complete genomes of actinobacterial strains from the NBC collection.</title>
        <authorList>
            <person name="Joergensen T.S."/>
            <person name="Alvarez Arevalo M."/>
            <person name="Sterndorff E.B."/>
            <person name="Faurdal D."/>
            <person name="Vuksanovic O."/>
            <person name="Mourched A.-S."/>
            <person name="Charusanti P."/>
            <person name="Shaw S."/>
            <person name="Blin K."/>
            <person name="Weber T."/>
        </authorList>
    </citation>
    <scope>NUCLEOTIDE SEQUENCE</scope>
    <source>
        <strain evidence="6">NBC_00093</strain>
    </source>
</reference>
<keyword evidence="1" id="KW-0805">Transcription regulation</keyword>
<dbReference type="EMBL" id="CP108222">
    <property type="protein sequence ID" value="WTT23164.1"/>
    <property type="molecule type" value="Genomic_DNA"/>
</dbReference>
<evidence type="ECO:0000256" key="4">
    <source>
        <dbReference type="SAM" id="MobiDB-lite"/>
    </source>
</evidence>
<feature type="region of interest" description="Disordered" evidence="4">
    <location>
        <begin position="321"/>
        <end position="344"/>
    </location>
</feature>
<feature type="domain" description="HTH araC/xylS-type" evidence="5">
    <location>
        <begin position="219"/>
        <end position="320"/>
    </location>
</feature>
<dbReference type="GO" id="GO:0043565">
    <property type="term" value="F:sequence-specific DNA binding"/>
    <property type="evidence" value="ECO:0007669"/>
    <property type="project" value="InterPro"/>
</dbReference>
<dbReference type="Gene3D" id="1.10.10.60">
    <property type="entry name" value="Homeodomain-like"/>
    <property type="match status" value="1"/>
</dbReference>
<proteinExistence type="predicted"/>
<dbReference type="InterPro" id="IPR018060">
    <property type="entry name" value="HTH_AraC"/>
</dbReference>
<dbReference type="Pfam" id="PF14525">
    <property type="entry name" value="AraC_binding_2"/>
    <property type="match status" value="1"/>
</dbReference>
<sequence length="344" mass="37701">MIETVLRSEDLPVADRFAWWLEMTSQALTPTEITSDHADDFRAGFRLLELGAAQVSVLSYPSLRSRRTSALVRRSDPELYHLALTLRGRQSISCCRRDASVRGGDLLLYDSSHPSDASAFPDDGGAVEGIVVNVPRTAIPLPAAKVDRLLGAPLPGDSGMGALLSQFLIRLAPESDACRPRDAIRLGGVTVDLITAFLAHHTDTEESVPPESRQQALMAGIRSFIERNLGDPQLSPGAVAASHHISVRYLRKLFQAQGVTVNAWIRQRRLEGCRQDLADGQLSDKPIGFLAARWGYVHASEFTRAFRRAYGIPPSAYRQEVLQGKQDTDRQLRASRGPGDLMPG</sequence>
<keyword evidence="2" id="KW-0238">DNA-binding</keyword>
<evidence type="ECO:0000256" key="2">
    <source>
        <dbReference type="ARBA" id="ARBA00023125"/>
    </source>
</evidence>